<evidence type="ECO:0000256" key="4">
    <source>
        <dbReference type="ARBA" id="ARBA00022839"/>
    </source>
</evidence>
<dbReference type="InterPro" id="IPR020579">
    <property type="entry name" value="Exonuc_VII_lsu_C"/>
</dbReference>
<feature type="coiled-coil region" evidence="7">
    <location>
        <begin position="271"/>
        <end position="354"/>
    </location>
</feature>
<keyword evidence="7" id="KW-0175">Coiled coil</keyword>
<name>A0ABY5AU06_9CYAN</name>
<dbReference type="Pfam" id="PF13742">
    <property type="entry name" value="tRNA_anti_2"/>
    <property type="match status" value="1"/>
</dbReference>
<proteinExistence type="inferred from homology"/>
<gene>
    <name evidence="5 10" type="primary">xseA</name>
    <name evidence="10" type="ORF">NEA10_08370</name>
</gene>
<dbReference type="HAMAP" id="MF_00378">
    <property type="entry name" value="Exonuc_7_L"/>
    <property type="match status" value="1"/>
</dbReference>
<keyword evidence="11" id="KW-1185">Reference proteome</keyword>
<dbReference type="InterPro" id="IPR025824">
    <property type="entry name" value="OB-fold_nuc-bd_dom"/>
</dbReference>
<evidence type="ECO:0000256" key="5">
    <source>
        <dbReference type="HAMAP-Rule" id="MF_00378"/>
    </source>
</evidence>
<evidence type="ECO:0000256" key="1">
    <source>
        <dbReference type="ARBA" id="ARBA00022490"/>
    </source>
</evidence>
<dbReference type="EMBL" id="CP098611">
    <property type="protein sequence ID" value="USR92712.1"/>
    <property type="molecule type" value="Genomic_DNA"/>
</dbReference>
<evidence type="ECO:0000313" key="11">
    <source>
        <dbReference type="Proteomes" id="UP001056708"/>
    </source>
</evidence>
<feature type="domain" description="Exonuclease VII large subunit C-terminal" evidence="8">
    <location>
        <begin position="133"/>
        <end position="356"/>
    </location>
</feature>
<comment type="subcellular location">
    <subcellularLocation>
        <location evidence="5 6">Cytoplasm</location>
    </subcellularLocation>
</comment>
<protein>
    <recommendedName>
        <fullName evidence="5">Exodeoxyribonuclease 7 large subunit</fullName>
        <ecNumber evidence="5">3.1.11.6</ecNumber>
    </recommendedName>
    <alternativeName>
        <fullName evidence="5">Exodeoxyribonuclease VII large subunit</fullName>
        <shortName evidence="5">Exonuclease VII large subunit</shortName>
    </alternativeName>
</protein>
<dbReference type="CDD" id="cd04489">
    <property type="entry name" value="ExoVII_LU_OBF"/>
    <property type="match status" value="1"/>
</dbReference>
<keyword evidence="1 5" id="KW-0963">Cytoplasm</keyword>
<sequence length="418" mass="46303">MMQAVEFPIPEGSITVAGLTDYVQSLLEDNPQLRPVWVVGEVSSCKSHGSGLFFTLRDRQDGSLLHGVIWKSQVAKLATPPKLGELVVVGGNIRLFRGRGQYQLYGFQVLPLGAGMQALQYQQLRERLTAEGLFDPRRKRSLPEHPQTIAVVTSPQAAAWGDIQSTLRQRYPGLQVLLSPTGVQGDRAAASIERALARVAADGRAELVILARGGGSAEDLAVFNDERVVRAVALCPYPVITGIGHQRDESLADLAADVAAETPTAAAKRAVPELERLIQAHRDRQQRLEEVMMTYFGGVRSHLHQLRQRLDIAPIQRQLNREQQQLQNLKQRLIHASQQRLQQAQQRHQFLQERLTTINPQIVLDRGYAVVRNPRGEIIRSAEELRPGRVLSVKLAQGWVKVKITSTGSEGPAPFSQS</sequence>
<dbReference type="EC" id="3.1.11.6" evidence="5"/>
<comment type="similarity">
    <text evidence="5 6">Belongs to the XseA family.</text>
</comment>
<comment type="subunit">
    <text evidence="5">Heterooligomer composed of large and small subunits.</text>
</comment>
<accession>A0ABY5AU06</accession>
<comment type="function">
    <text evidence="5">Bidirectionally degrades single-stranded DNA into large acid-insoluble oligonucleotides, which are then degraded further into small acid-soluble oligonucleotides.</text>
</comment>
<evidence type="ECO:0000256" key="3">
    <source>
        <dbReference type="ARBA" id="ARBA00022801"/>
    </source>
</evidence>
<dbReference type="PANTHER" id="PTHR30008">
    <property type="entry name" value="EXODEOXYRIBONUCLEASE 7 LARGE SUBUNIT"/>
    <property type="match status" value="1"/>
</dbReference>
<reference evidence="10" key="1">
    <citation type="submission" date="2022-06" db="EMBL/GenBank/DDBJ databases">
        <title>Genome sequence of Phormidium yuhuli AB48 isolated from an industrial photobioreactor environment.</title>
        <authorList>
            <person name="Qiu Y."/>
            <person name="Noonan A.J.C."/>
            <person name="Dofher K."/>
            <person name="Koch M."/>
            <person name="Kieft B."/>
            <person name="Lin X."/>
            <person name="Ziels R.M."/>
            <person name="Hallam S.J."/>
        </authorList>
    </citation>
    <scope>NUCLEOTIDE SEQUENCE</scope>
    <source>
        <strain evidence="10">AB48</strain>
    </source>
</reference>
<evidence type="ECO:0000259" key="8">
    <source>
        <dbReference type="Pfam" id="PF02601"/>
    </source>
</evidence>
<evidence type="ECO:0000259" key="9">
    <source>
        <dbReference type="Pfam" id="PF13742"/>
    </source>
</evidence>
<dbReference type="Pfam" id="PF02601">
    <property type="entry name" value="Exonuc_VII_L"/>
    <property type="match status" value="1"/>
</dbReference>
<dbReference type="RefSeq" id="WP_252664858.1">
    <property type="nucleotide sequence ID" value="NZ_CP098611.1"/>
</dbReference>
<keyword evidence="2 5" id="KW-0540">Nuclease</keyword>
<evidence type="ECO:0000256" key="2">
    <source>
        <dbReference type="ARBA" id="ARBA00022722"/>
    </source>
</evidence>
<evidence type="ECO:0000256" key="6">
    <source>
        <dbReference type="RuleBase" id="RU004355"/>
    </source>
</evidence>
<organism evidence="10 11">
    <name type="scientific">Phormidium yuhuli AB48</name>
    <dbReference type="NCBI Taxonomy" id="2940671"/>
    <lineage>
        <taxon>Bacteria</taxon>
        <taxon>Bacillati</taxon>
        <taxon>Cyanobacteriota</taxon>
        <taxon>Cyanophyceae</taxon>
        <taxon>Oscillatoriophycideae</taxon>
        <taxon>Oscillatoriales</taxon>
        <taxon>Oscillatoriaceae</taxon>
        <taxon>Phormidium</taxon>
        <taxon>Phormidium yuhuli</taxon>
    </lineage>
</organism>
<evidence type="ECO:0000313" key="10">
    <source>
        <dbReference type="EMBL" id="USR92712.1"/>
    </source>
</evidence>
<dbReference type="NCBIfam" id="TIGR00237">
    <property type="entry name" value="xseA"/>
    <property type="match status" value="1"/>
</dbReference>
<dbReference type="InterPro" id="IPR003753">
    <property type="entry name" value="Exonuc_VII_L"/>
</dbReference>
<dbReference type="PANTHER" id="PTHR30008:SF0">
    <property type="entry name" value="EXODEOXYRIBONUCLEASE 7 LARGE SUBUNIT"/>
    <property type="match status" value="1"/>
</dbReference>
<dbReference type="GO" id="GO:0008855">
    <property type="term" value="F:exodeoxyribonuclease VII activity"/>
    <property type="evidence" value="ECO:0007669"/>
    <property type="project" value="UniProtKB-EC"/>
</dbReference>
<evidence type="ECO:0000256" key="7">
    <source>
        <dbReference type="SAM" id="Coils"/>
    </source>
</evidence>
<comment type="catalytic activity">
    <reaction evidence="5 6">
        <text>Exonucleolytic cleavage in either 5'- to 3'- or 3'- to 5'-direction to yield nucleoside 5'-phosphates.</text>
        <dbReference type="EC" id="3.1.11.6"/>
    </reaction>
</comment>
<keyword evidence="4 5" id="KW-0269">Exonuclease</keyword>
<keyword evidence="3 5" id="KW-0378">Hydrolase</keyword>
<feature type="domain" description="OB-fold nucleic acid binding" evidence="9">
    <location>
        <begin position="15"/>
        <end position="106"/>
    </location>
</feature>
<dbReference type="Proteomes" id="UP001056708">
    <property type="component" value="Chromosome"/>
</dbReference>